<evidence type="ECO:0000313" key="2">
    <source>
        <dbReference type="Proteomes" id="UP000294902"/>
    </source>
</evidence>
<keyword evidence="2" id="KW-1185">Reference proteome</keyword>
<gene>
    <name evidence="1" type="ORF">EDC18_11345</name>
</gene>
<organism evidence="1 2">
    <name type="scientific">Natranaerovirga pectinivora</name>
    <dbReference type="NCBI Taxonomy" id="682400"/>
    <lineage>
        <taxon>Bacteria</taxon>
        <taxon>Bacillati</taxon>
        <taxon>Bacillota</taxon>
        <taxon>Clostridia</taxon>
        <taxon>Lachnospirales</taxon>
        <taxon>Natranaerovirgaceae</taxon>
        <taxon>Natranaerovirga</taxon>
    </lineage>
</organism>
<protein>
    <submittedName>
        <fullName evidence="1">Uncharacterized protein</fullName>
    </submittedName>
</protein>
<dbReference type="EMBL" id="SMAL01000013">
    <property type="protein sequence ID" value="TCT12199.1"/>
    <property type="molecule type" value="Genomic_DNA"/>
</dbReference>
<accession>A0A4R3MK89</accession>
<sequence length="47" mass="5773">MNEKNNDQCLDYCDKIKYTDKQLKEKLDQEGIIEKINKENIEIRIWK</sequence>
<name>A0A4R3MK89_9FIRM</name>
<dbReference type="Proteomes" id="UP000294902">
    <property type="component" value="Unassembled WGS sequence"/>
</dbReference>
<reference evidence="1 2" key="1">
    <citation type="submission" date="2019-03" db="EMBL/GenBank/DDBJ databases">
        <title>Genomic Encyclopedia of Type Strains, Phase IV (KMG-IV): sequencing the most valuable type-strain genomes for metagenomic binning, comparative biology and taxonomic classification.</title>
        <authorList>
            <person name="Goeker M."/>
        </authorList>
    </citation>
    <scope>NUCLEOTIDE SEQUENCE [LARGE SCALE GENOMIC DNA]</scope>
    <source>
        <strain evidence="1 2">DSM 24629</strain>
    </source>
</reference>
<dbReference type="AlphaFoldDB" id="A0A4R3MK89"/>
<comment type="caution">
    <text evidence="1">The sequence shown here is derived from an EMBL/GenBank/DDBJ whole genome shotgun (WGS) entry which is preliminary data.</text>
</comment>
<proteinExistence type="predicted"/>
<dbReference type="RefSeq" id="WP_165878593.1">
    <property type="nucleotide sequence ID" value="NZ_SMAL01000013.1"/>
</dbReference>
<evidence type="ECO:0000313" key="1">
    <source>
        <dbReference type="EMBL" id="TCT12199.1"/>
    </source>
</evidence>